<dbReference type="Pfam" id="PF01636">
    <property type="entry name" value="APH"/>
    <property type="match status" value="1"/>
</dbReference>
<dbReference type="InterPro" id="IPR051678">
    <property type="entry name" value="AGP_Transferase"/>
</dbReference>
<dbReference type="GO" id="GO:0016301">
    <property type="term" value="F:kinase activity"/>
    <property type="evidence" value="ECO:0007669"/>
    <property type="project" value="UniProtKB-KW"/>
</dbReference>
<feature type="domain" description="Aminoglycoside phosphotransferase" evidence="1">
    <location>
        <begin position="22"/>
        <end position="244"/>
    </location>
</feature>
<organism evidence="2 3">
    <name type="scientific">Kribbella jejuensis</name>
    <dbReference type="NCBI Taxonomy" id="236068"/>
    <lineage>
        <taxon>Bacteria</taxon>
        <taxon>Bacillati</taxon>
        <taxon>Actinomycetota</taxon>
        <taxon>Actinomycetes</taxon>
        <taxon>Propionibacteriales</taxon>
        <taxon>Kribbellaceae</taxon>
        <taxon>Kribbella</taxon>
    </lineage>
</organism>
<protein>
    <submittedName>
        <fullName evidence="2">Aminoglycoside phosphotransferase (APT) family kinase protein</fullName>
    </submittedName>
</protein>
<dbReference type="PANTHER" id="PTHR21310">
    <property type="entry name" value="AMINOGLYCOSIDE PHOSPHOTRANSFERASE-RELATED-RELATED"/>
    <property type="match status" value="1"/>
</dbReference>
<dbReference type="SUPFAM" id="SSF56112">
    <property type="entry name" value="Protein kinase-like (PK-like)"/>
    <property type="match status" value="1"/>
</dbReference>
<keyword evidence="3" id="KW-1185">Reference proteome</keyword>
<gene>
    <name evidence="2" type="ORF">FB475_1205</name>
</gene>
<dbReference type="Gene3D" id="3.90.1200.10">
    <property type="match status" value="1"/>
</dbReference>
<evidence type="ECO:0000259" key="1">
    <source>
        <dbReference type="Pfam" id="PF01636"/>
    </source>
</evidence>
<comment type="caution">
    <text evidence="2">The sequence shown here is derived from an EMBL/GenBank/DDBJ whole genome shotgun (WGS) entry which is preliminary data.</text>
</comment>
<keyword evidence="2" id="KW-0418">Kinase</keyword>
<sequence length="282" mass="30655">MDQELLRTLLKEQHPDLAELELKEVDGGWGNQMWRLGADLAVRVPRHDPPNRLLIEHRWLPEIAARVALPVPTPVRLGKPSDRFPNTWLVTTWVAGEPADRTPISAAQAADTLAAFLRALHTEAPADAPKSFGRGDPLRGHTEGFEKWADEFAVEDAVREIWAEGLAAPEYAGAPVWLHSDLHPANVVVADGTLAGVIDFGDLSHGDPATDLSAAWLLLPDGTVDRFFDSYPVDDATYRRSRAWAAARALSLIAIGTAGVKNLPGGKPTWLPAGHAALKRLL</sequence>
<reference evidence="2 3" key="1">
    <citation type="submission" date="2019-06" db="EMBL/GenBank/DDBJ databases">
        <title>Sequencing the genomes of 1000 actinobacteria strains.</title>
        <authorList>
            <person name="Klenk H.-P."/>
        </authorList>
    </citation>
    <scope>NUCLEOTIDE SEQUENCE [LARGE SCALE GENOMIC DNA]</scope>
    <source>
        <strain evidence="2 3">DSM 17305</strain>
    </source>
</reference>
<proteinExistence type="predicted"/>
<dbReference type="InterPro" id="IPR002575">
    <property type="entry name" value="Aminoglycoside_PTrfase"/>
</dbReference>
<dbReference type="OrthoDB" id="9797603at2"/>
<dbReference type="InterPro" id="IPR011009">
    <property type="entry name" value="Kinase-like_dom_sf"/>
</dbReference>
<evidence type="ECO:0000313" key="2">
    <source>
        <dbReference type="EMBL" id="TQJ17093.1"/>
    </source>
</evidence>
<dbReference type="CDD" id="cd05155">
    <property type="entry name" value="APH_ChoK_like_1"/>
    <property type="match status" value="1"/>
</dbReference>
<dbReference type="Proteomes" id="UP000316298">
    <property type="component" value="Unassembled WGS sequence"/>
</dbReference>
<dbReference type="PANTHER" id="PTHR21310:SF42">
    <property type="entry name" value="BIFUNCTIONAL AAC_APH"/>
    <property type="match status" value="1"/>
</dbReference>
<dbReference type="RefSeq" id="WP_141853281.1">
    <property type="nucleotide sequence ID" value="NZ_BAAAKA010000048.1"/>
</dbReference>
<dbReference type="Gene3D" id="3.30.200.20">
    <property type="entry name" value="Phosphorylase Kinase, domain 1"/>
    <property type="match status" value="1"/>
</dbReference>
<name>A0A542EP36_9ACTN</name>
<keyword evidence="2" id="KW-0808">Transferase</keyword>
<dbReference type="AlphaFoldDB" id="A0A542EP36"/>
<evidence type="ECO:0000313" key="3">
    <source>
        <dbReference type="Proteomes" id="UP000316298"/>
    </source>
</evidence>
<dbReference type="EMBL" id="VFMM01000001">
    <property type="protein sequence ID" value="TQJ17093.1"/>
    <property type="molecule type" value="Genomic_DNA"/>
</dbReference>
<accession>A0A542EP36</accession>